<feature type="region of interest" description="Disordered" evidence="1">
    <location>
        <begin position="205"/>
        <end position="242"/>
    </location>
</feature>
<feature type="compositionally biased region" description="Polar residues" evidence="1">
    <location>
        <begin position="215"/>
        <end position="242"/>
    </location>
</feature>
<feature type="compositionally biased region" description="Polar residues" evidence="1">
    <location>
        <begin position="19"/>
        <end position="33"/>
    </location>
</feature>
<feature type="region of interest" description="Disordered" evidence="1">
    <location>
        <begin position="1"/>
        <end position="65"/>
    </location>
</feature>
<dbReference type="OrthoDB" id="2745553at2759"/>
<evidence type="ECO:0000313" key="3">
    <source>
        <dbReference type="Proteomes" id="UP000230002"/>
    </source>
</evidence>
<organism evidence="2 3">
    <name type="scientific">Ganoderma sinense ZZ0214-1</name>
    <dbReference type="NCBI Taxonomy" id="1077348"/>
    <lineage>
        <taxon>Eukaryota</taxon>
        <taxon>Fungi</taxon>
        <taxon>Dikarya</taxon>
        <taxon>Basidiomycota</taxon>
        <taxon>Agaricomycotina</taxon>
        <taxon>Agaricomycetes</taxon>
        <taxon>Polyporales</taxon>
        <taxon>Polyporaceae</taxon>
        <taxon>Ganoderma</taxon>
    </lineage>
</organism>
<dbReference type="EMBL" id="AYKW01000009">
    <property type="protein sequence ID" value="PIL32731.1"/>
    <property type="molecule type" value="Genomic_DNA"/>
</dbReference>
<keyword evidence="3" id="KW-1185">Reference proteome</keyword>
<feature type="compositionally biased region" description="Low complexity" evidence="1">
    <location>
        <begin position="34"/>
        <end position="51"/>
    </location>
</feature>
<dbReference type="Proteomes" id="UP000230002">
    <property type="component" value="Unassembled WGS sequence"/>
</dbReference>
<sequence length="343" mass="35644">MAAARPTLVVPPTGGADNAWSSTKQPTSETPSPGSSVAKAASTSSAKGKTVVAAQPSGSSNAKKLRRRVALLSGVHLNLPSSPVVGPPPPKSSRETSWTFTAEWDSTGDGFVFSDLESSSSSGLSAASTRFFASPIPRDVSEDEVDFDTGSPLRSAMAMSTSLAAQLQAMASMSGPSVTTIIYSPVSPAVTDIFDLYTTTPSSQSFTLSDDESDLSSAPSSPIDTPPLTDSSAPPSPPTYTRTVAKVQTPTISVTFFDEGAMRDQFAAAKTLTTTSYDDVSSPMPPVVAAVTSFEPAPWQSLLPEKSRYVLVPLPAGVVFKRPRPLPRPLPRALPPVPGPPCG</sequence>
<name>A0A2G8SG57_9APHY</name>
<gene>
    <name evidence="2" type="ORF">GSI_04846</name>
</gene>
<dbReference type="AlphaFoldDB" id="A0A2G8SG57"/>
<evidence type="ECO:0000313" key="2">
    <source>
        <dbReference type="EMBL" id="PIL32731.1"/>
    </source>
</evidence>
<feature type="region of interest" description="Disordered" evidence="1">
    <location>
        <begin position="78"/>
        <end position="98"/>
    </location>
</feature>
<accession>A0A2G8SG57</accession>
<comment type="caution">
    <text evidence="2">The sequence shown here is derived from an EMBL/GenBank/DDBJ whole genome shotgun (WGS) entry which is preliminary data.</text>
</comment>
<evidence type="ECO:0000256" key="1">
    <source>
        <dbReference type="SAM" id="MobiDB-lite"/>
    </source>
</evidence>
<protein>
    <submittedName>
        <fullName evidence="2">Uncharacterized protein</fullName>
    </submittedName>
</protein>
<feature type="region of interest" description="Disordered" evidence="1">
    <location>
        <begin position="322"/>
        <end position="343"/>
    </location>
</feature>
<proteinExistence type="predicted"/>
<reference evidence="2 3" key="1">
    <citation type="journal article" date="2015" name="Sci. Rep.">
        <title>Chromosome-level genome map provides insights into diverse defense mechanisms in the medicinal fungus Ganoderma sinense.</title>
        <authorList>
            <person name="Zhu Y."/>
            <person name="Xu J."/>
            <person name="Sun C."/>
            <person name="Zhou S."/>
            <person name="Xu H."/>
            <person name="Nelson D.R."/>
            <person name="Qian J."/>
            <person name="Song J."/>
            <person name="Luo H."/>
            <person name="Xiang L."/>
            <person name="Li Y."/>
            <person name="Xu Z."/>
            <person name="Ji A."/>
            <person name="Wang L."/>
            <person name="Lu S."/>
            <person name="Hayward A."/>
            <person name="Sun W."/>
            <person name="Li X."/>
            <person name="Schwartz D.C."/>
            <person name="Wang Y."/>
            <person name="Chen S."/>
        </authorList>
    </citation>
    <scope>NUCLEOTIDE SEQUENCE [LARGE SCALE GENOMIC DNA]</scope>
    <source>
        <strain evidence="2 3">ZZ0214-1</strain>
    </source>
</reference>
<feature type="compositionally biased region" description="Pro residues" evidence="1">
    <location>
        <begin position="326"/>
        <end position="343"/>
    </location>
</feature>